<dbReference type="InterPro" id="IPR036259">
    <property type="entry name" value="MFS_trans_sf"/>
</dbReference>
<organism evidence="2 3">
    <name type="scientific">Pseudomonas yamanorum</name>
    <dbReference type="NCBI Taxonomy" id="515393"/>
    <lineage>
        <taxon>Bacteria</taxon>
        <taxon>Pseudomonadati</taxon>
        <taxon>Pseudomonadota</taxon>
        <taxon>Gammaproteobacteria</taxon>
        <taxon>Pseudomonadales</taxon>
        <taxon>Pseudomonadaceae</taxon>
        <taxon>Pseudomonas</taxon>
    </lineage>
</organism>
<dbReference type="GO" id="GO:0044874">
    <property type="term" value="P:lipoprotein localization to outer membrane"/>
    <property type="evidence" value="ECO:0007669"/>
    <property type="project" value="TreeGrafter"/>
</dbReference>
<dbReference type="EMBL" id="JACARG010000045">
    <property type="protein sequence ID" value="NWE15737.1"/>
    <property type="molecule type" value="Genomic_DNA"/>
</dbReference>
<dbReference type="PANTHER" id="PTHR30489:SF0">
    <property type="entry name" value="LIPOPROTEIN-RELEASING SYSTEM TRANSMEMBRANE PROTEIN LOLE"/>
    <property type="match status" value="1"/>
</dbReference>
<keyword evidence="1" id="KW-0472">Membrane</keyword>
<dbReference type="Proteomes" id="UP000531950">
    <property type="component" value="Unassembled WGS sequence"/>
</dbReference>
<proteinExistence type="predicted"/>
<feature type="transmembrane region" description="Helical" evidence="1">
    <location>
        <begin position="360"/>
        <end position="383"/>
    </location>
</feature>
<keyword evidence="1" id="KW-0812">Transmembrane</keyword>
<keyword evidence="1" id="KW-1133">Transmembrane helix</keyword>
<dbReference type="InterPro" id="IPR051447">
    <property type="entry name" value="Lipoprotein-release_system"/>
</dbReference>
<dbReference type="SUPFAM" id="SSF103473">
    <property type="entry name" value="MFS general substrate transporter"/>
    <property type="match status" value="1"/>
</dbReference>
<sequence length="394" mass="42022">MRIALVASLAWQDYRNDAWLSVCSVLALVAVIAPLLVLFGLKYGLVGSLTERLENDPATREIIPLGGGRFSSEFVQQLRQRGDVAFALPRTRQIAATAQLGAVTVEMLPTADNDPLLAGMPMPKGLDQIVLSHTAAEKLGAKAGDWLQASFGRQVAGRVEAQRTRLQVLQVLPLEAFARDGLFAPLGLLEAAEDYRDGRAVPAFGWDGDAAGVSEQRVYPAFRLYARRLVDVEPLRVYFAGQNVLVSTQAQTIAQVQSLSRNLSIVFWIIAGLALAGAFAAIFAGALAAVARKRRELSVLRLLGFSTAGLLLFVVLQALYSAGFAAVLSGVLYGLAESGLNQLFVQVPGEYASHLLARHYGLALAAVLGVSAVAAACGGWRVARIQASEGIRDV</sequence>
<name>A0A7Y8JRU4_9PSED</name>
<feature type="transmembrane region" description="Helical" evidence="1">
    <location>
        <begin position="302"/>
        <end position="335"/>
    </location>
</feature>
<gene>
    <name evidence="2" type="ORF">HX822_22610</name>
</gene>
<feature type="transmembrane region" description="Helical" evidence="1">
    <location>
        <begin position="265"/>
        <end position="290"/>
    </location>
</feature>
<evidence type="ECO:0000256" key="1">
    <source>
        <dbReference type="SAM" id="Phobius"/>
    </source>
</evidence>
<dbReference type="GO" id="GO:0098797">
    <property type="term" value="C:plasma membrane protein complex"/>
    <property type="evidence" value="ECO:0007669"/>
    <property type="project" value="TreeGrafter"/>
</dbReference>
<reference evidence="2 3" key="1">
    <citation type="submission" date="2020-04" db="EMBL/GenBank/DDBJ databases">
        <title>Molecular characterization of pseudomonads from Agaricus bisporus reveal novel blotch 2 pathogens in Western Europe.</title>
        <authorList>
            <person name="Taparia T."/>
            <person name="Krijger M."/>
            <person name="Haynes E."/>
            <person name="Elpinstone J.G."/>
            <person name="Noble R."/>
            <person name="Van Der Wolf J."/>
        </authorList>
    </citation>
    <scope>NUCLEOTIDE SEQUENCE [LARGE SCALE GENOMIC DNA]</scope>
    <source>
        <strain evidence="2 3">IPO3782</strain>
    </source>
</reference>
<evidence type="ECO:0000313" key="2">
    <source>
        <dbReference type="EMBL" id="NWE15737.1"/>
    </source>
</evidence>
<accession>A0A7Y8JRU4</accession>
<comment type="caution">
    <text evidence="2">The sequence shown here is derived from an EMBL/GenBank/DDBJ whole genome shotgun (WGS) entry which is preliminary data.</text>
</comment>
<dbReference type="RefSeq" id="WP_177079162.1">
    <property type="nucleotide sequence ID" value="NZ_JACARG010000045.1"/>
</dbReference>
<evidence type="ECO:0000313" key="3">
    <source>
        <dbReference type="Proteomes" id="UP000531950"/>
    </source>
</evidence>
<feature type="transmembrane region" description="Helical" evidence="1">
    <location>
        <begin position="18"/>
        <end position="41"/>
    </location>
</feature>
<dbReference type="AlphaFoldDB" id="A0A7Y8JRU4"/>
<dbReference type="PANTHER" id="PTHR30489">
    <property type="entry name" value="LIPOPROTEIN-RELEASING SYSTEM TRANSMEMBRANE PROTEIN LOLE"/>
    <property type="match status" value="1"/>
</dbReference>
<protein>
    <submittedName>
        <fullName evidence="2">ABC transporter permease</fullName>
    </submittedName>
</protein>